<dbReference type="EMBL" id="LACI01000175">
    <property type="protein sequence ID" value="KJU87425.1"/>
    <property type="molecule type" value="Genomic_DNA"/>
</dbReference>
<keyword evidence="8 10" id="KW-1133">Transmembrane helix</keyword>
<dbReference type="UniPathway" id="UPA00196"/>
<dbReference type="GO" id="GO:0031501">
    <property type="term" value="C:mannosyltransferase complex"/>
    <property type="evidence" value="ECO:0007669"/>
    <property type="project" value="TreeGrafter"/>
</dbReference>
<accession>A0A0F3GZX0</accession>
<keyword evidence="5 11" id="KW-0808">Transferase</keyword>
<keyword evidence="9 10" id="KW-0472">Membrane</keyword>
<protein>
    <submittedName>
        <fullName evidence="11">Mannosyltransferase, PIG-V</fullName>
        <ecNumber evidence="11">2.4.1.-</ecNumber>
    </submittedName>
</protein>
<evidence type="ECO:0000256" key="5">
    <source>
        <dbReference type="ARBA" id="ARBA00022679"/>
    </source>
</evidence>
<evidence type="ECO:0000256" key="4">
    <source>
        <dbReference type="ARBA" id="ARBA00022676"/>
    </source>
</evidence>
<feature type="transmembrane region" description="Helical" evidence="10">
    <location>
        <begin position="47"/>
        <end position="70"/>
    </location>
</feature>
<evidence type="ECO:0000256" key="10">
    <source>
        <dbReference type="SAM" id="Phobius"/>
    </source>
</evidence>
<evidence type="ECO:0000313" key="12">
    <source>
        <dbReference type="Proteomes" id="UP000033423"/>
    </source>
</evidence>
<dbReference type="AlphaFoldDB" id="A0A0F3GZX0"/>
<dbReference type="InterPro" id="IPR007315">
    <property type="entry name" value="PIG-V/Gpi18"/>
</dbReference>
<feature type="transmembrane region" description="Helical" evidence="10">
    <location>
        <begin position="313"/>
        <end position="334"/>
    </location>
</feature>
<keyword evidence="4 11" id="KW-0328">Glycosyltransferase</keyword>
<feature type="transmembrane region" description="Helical" evidence="10">
    <location>
        <begin position="257"/>
        <end position="280"/>
    </location>
</feature>
<feature type="transmembrane region" description="Helical" evidence="10">
    <location>
        <begin position="127"/>
        <end position="159"/>
    </location>
</feature>
<proteinExistence type="predicted"/>
<keyword evidence="12" id="KW-1185">Reference proteome</keyword>
<sequence length="411" mass="48077">MHFVFNPIEICYKIRYIIISWHNLTIISPCMVWYGMRSDIVKATFKLHMLVYVSVCFFVSRAVVVCGMFFGNKFVLPHKNYDAPLLSNHWWEMLLRWDANHYLHIADKGYHDTYIAWFPLYPLMIRMLSAITTISSVLVGLFLSNMFFFLSLLLIAYYVKKYYVNADFRIAVGLLAFHPSSFYFVTTYTESLFLFLAVLAFVLIAEQKYFSSAFAISLLGATRMTGLFVLTSCVPVYVAFLMKSAMDKEKIVYTKNLLIFIVWSLLSLAGFICFAAYLQIYFGHWDAFIRIKKLWGYQMGNPLNIIKMYNFSMFYHMNLLPALVTIMFSCLFLFKKAYRHHCLWGLLIVLTVFWTGTIDGLLRYTMVYFPMMIYTSEYLKKYESLKDFTMIALGIGLFFMTALFVQGYNIG</sequence>
<feature type="transmembrane region" description="Helical" evidence="10">
    <location>
        <begin position="388"/>
        <end position="408"/>
    </location>
</feature>
<reference evidence="11 12" key="1">
    <citation type="submission" date="2015-02" db="EMBL/GenBank/DDBJ databases">
        <title>Single-cell genomics of uncultivated deep-branching MTB reveals a conserved set of magnetosome genes.</title>
        <authorList>
            <person name="Kolinko S."/>
            <person name="Richter M."/>
            <person name="Glockner F.O."/>
            <person name="Brachmann A."/>
            <person name="Schuler D."/>
        </authorList>
    </citation>
    <scope>NUCLEOTIDE SEQUENCE [LARGE SCALE GENOMIC DNA]</scope>
    <source>
        <strain evidence="11">TM-1</strain>
    </source>
</reference>
<evidence type="ECO:0000256" key="8">
    <source>
        <dbReference type="ARBA" id="ARBA00022989"/>
    </source>
</evidence>
<feature type="transmembrane region" description="Helical" evidence="10">
    <location>
        <begin position="346"/>
        <end position="368"/>
    </location>
</feature>
<keyword evidence="6 10" id="KW-0812">Transmembrane</keyword>
<evidence type="ECO:0000256" key="1">
    <source>
        <dbReference type="ARBA" id="ARBA00004477"/>
    </source>
</evidence>
<dbReference type="GO" id="GO:0006506">
    <property type="term" value="P:GPI anchor biosynthetic process"/>
    <property type="evidence" value="ECO:0007669"/>
    <property type="project" value="UniProtKB-UniPathway"/>
</dbReference>
<dbReference type="PANTHER" id="PTHR12468:SF2">
    <property type="entry name" value="GPI MANNOSYLTRANSFERASE 2"/>
    <property type="match status" value="1"/>
</dbReference>
<feature type="transmembrane region" description="Helical" evidence="10">
    <location>
        <begin position="180"/>
        <end position="204"/>
    </location>
</feature>
<evidence type="ECO:0000256" key="2">
    <source>
        <dbReference type="ARBA" id="ARBA00004687"/>
    </source>
</evidence>
<comment type="subcellular location">
    <subcellularLocation>
        <location evidence="1">Endoplasmic reticulum membrane</location>
        <topology evidence="1">Multi-pass membrane protein</topology>
    </subcellularLocation>
</comment>
<dbReference type="Pfam" id="PF04188">
    <property type="entry name" value="Mannosyl_trans2"/>
    <property type="match status" value="1"/>
</dbReference>
<dbReference type="GO" id="GO:0000009">
    <property type="term" value="F:alpha-1,6-mannosyltransferase activity"/>
    <property type="evidence" value="ECO:0007669"/>
    <property type="project" value="InterPro"/>
</dbReference>
<feature type="transmembrane region" description="Helical" evidence="10">
    <location>
        <begin position="224"/>
        <end position="245"/>
    </location>
</feature>
<feature type="transmembrane region" description="Helical" evidence="10">
    <location>
        <begin position="14"/>
        <end position="35"/>
    </location>
</feature>
<keyword evidence="3" id="KW-0337">GPI-anchor biosynthesis</keyword>
<comment type="pathway">
    <text evidence="2">Glycolipid biosynthesis; glycosylphosphatidylinositol-anchor biosynthesis.</text>
</comment>
<dbReference type="PANTHER" id="PTHR12468">
    <property type="entry name" value="GPI MANNOSYLTRANSFERASE 2"/>
    <property type="match status" value="1"/>
</dbReference>
<dbReference type="PATRIC" id="fig|29290.4.peg.504"/>
<evidence type="ECO:0000256" key="9">
    <source>
        <dbReference type="ARBA" id="ARBA00023136"/>
    </source>
</evidence>
<evidence type="ECO:0000256" key="3">
    <source>
        <dbReference type="ARBA" id="ARBA00022502"/>
    </source>
</evidence>
<dbReference type="GO" id="GO:0016020">
    <property type="term" value="C:membrane"/>
    <property type="evidence" value="ECO:0007669"/>
    <property type="project" value="GOC"/>
</dbReference>
<keyword evidence="7" id="KW-0256">Endoplasmic reticulum</keyword>
<dbReference type="EC" id="2.4.1.-" evidence="11"/>
<name>A0A0F3GZX0_9BACT</name>
<gene>
    <name evidence="11" type="ORF">MBAV_000384</name>
</gene>
<dbReference type="GO" id="GO:0004376">
    <property type="term" value="F:GPI mannosyltransferase activity"/>
    <property type="evidence" value="ECO:0007669"/>
    <property type="project" value="InterPro"/>
</dbReference>
<evidence type="ECO:0000313" key="11">
    <source>
        <dbReference type="EMBL" id="KJU87425.1"/>
    </source>
</evidence>
<evidence type="ECO:0000256" key="6">
    <source>
        <dbReference type="ARBA" id="ARBA00022692"/>
    </source>
</evidence>
<organism evidence="11 12">
    <name type="scientific">Candidatus Magnetobacterium bavaricum</name>
    <dbReference type="NCBI Taxonomy" id="29290"/>
    <lineage>
        <taxon>Bacteria</taxon>
        <taxon>Pseudomonadati</taxon>
        <taxon>Nitrospirota</taxon>
        <taxon>Thermodesulfovibrionia</taxon>
        <taxon>Thermodesulfovibrionales</taxon>
        <taxon>Candidatus Magnetobacteriaceae</taxon>
        <taxon>Candidatus Magnetobacterium</taxon>
    </lineage>
</organism>
<comment type="caution">
    <text evidence="11">The sequence shown here is derived from an EMBL/GenBank/DDBJ whole genome shotgun (WGS) entry which is preliminary data.</text>
</comment>
<dbReference type="Proteomes" id="UP000033423">
    <property type="component" value="Unassembled WGS sequence"/>
</dbReference>
<evidence type="ECO:0000256" key="7">
    <source>
        <dbReference type="ARBA" id="ARBA00022824"/>
    </source>
</evidence>